<dbReference type="FunFam" id="3.90.700.10:FF:000007">
    <property type="entry name" value="NADH-dependent fumarate reductase"/>
    <property type="match status" value="1"/>
</dbReference>
<dbReference type="AlphaFoldDB" id="A0A9W6LMZ3"/>
<dbReference type="InterPro" id="IPR036188">
    <property type="entry name" value="FAD/NAD-bd_sf"/>
</dbReference>
<evidence type="ECO:0000313" key="7">
    <source>
        <dbReference type="EMBL" id="GLI56344.1"/>
    </source>
</evidence>
<reference evidence="7" key="1">
    <citation type="submission" date="2022-12" db="EMBL/GenBank/DDBJ databases">
        <title>Reference genome sequencing for broad-spectrum identification of bacterial and archaeal isolates by mass spectrometry.</title>
        <authorList>
            <person name="Sekiguchi Y."/>
            <person name="Tourlousse D.M."/>
        </authorList>
    </citation>
    <scope>NUCLEOTIDE SEQUENCE</scope>
    <source>
        <strain evidence="7">10succ1</strain>
    </source>
</reference>
<comment type="catalytic activity">
    <reaction evidence="5">
        <text>dihydrourocanate + A = urocanate + AH2</text>
        <dbReference type="Rhea" id="RHEA:36059"/>
        <dbReference type="ChEBI" id="CHEBI:13193"/>
        <dbReference type="ChEBI" id="CHEBI:17499"/>
        <dbReference type="ChEBI" id="CHEBI:27247"/>
        <dbReference type="ChEBI" id="CHEBI:72991"/>
        <dbReference type="EC" id="1.3.99.33"/>
    </reaction>
</comment>
<dbReference type="InterPro" id="IPR003953">
    <property type="entry name" value="FAD-dep_OxRdtase_2_FAD-bd"/>
</dbReference>
<dbReference type="Proteomes" id="UP001144471">
    <property type="component" value="Unassembled WGS sequence"/>
</dbReference>
<keyword evidence="3 5" id="KW-0274">FAD</keyword>
<dbReference type="NCBIfam" id="TIGR01813">
    <property type="entry name" value="flavo_cyto_c"/>
    <property type="match status" value="1"/>
</dbReference>
<comment type="similarity">
    <text evidence="1 5">Belongs to the FAD-dependent oxidoreductase 2 family. FRD/SDH subfamily.</text>
</comment>
<dbReference type="Pfam" id="PF00890">
    <property type="entry name" value="FAD_binding_2"/>
    <property type="match status" value="1"/>
</dbReference>
<name>A0A9W6LMZ3_9FUSO</name>
<keyword evidence="4 5" id="KW-0560">Oxidoreductase</keyword>
<dbReference type="Gene3D" id="3.90.700.10">
    <property type="entry name" value="Succinate dehydrogenase/fumarate reductase flavoprotein, catalytic domain"/>
    <property type="match status" value="1"/>
</dbReference>
<organism evidence="7 8">
    <name type="scientific">Propionigenium maris DSM 9537</name>
    <dbReference type="NCBI Taxonomy" id="1123000"/>
    <lineage>
        <taxon>Bacteria</taxon>
        <taxon>Fusobacteriati</taxon>
        <taxon>Fusobacteriota</taxon>
        <taxon>Fusobacteriia</taxon>
        <taxon>Fusobacteriales</taxon>
        <taxon>Fusobacteriaceae</taxon>
        <taxon>Propionigenium</taxon>
    </lineage>
</organism>
<keyword evidence="5" id="KW-0732">Signal</keyword>
<dbReference type="Pfam" id="PF04205">
    <property type="entry name" value="FMN_bind"/>
    <property type="match status" value="1"/>
</dbReference>
<comment type="cofactor">
    <cofactor evidence="5">
        <name>FAD</name>
        <dbReference type="ChEBI" id="CHEBI:57692"/>
    </cofactor>
    <text evidence="5">Binds 1 FAD per subunit.</text>
</comment>
<sequence length="561" mass="59140">MKKILSIVMLMVLLATNAFGGTYTGKGDGYLGDINVEVEVSENTIKDITVTEHSDTKRIAETAFDRLSKEMIQKQTTDVDAMAGATFSSEGFIDAVKKAVETSGAELQGGEAAAANDAIADVKTDIVVVGGGGAGLTAAIEAREKGADVILVEKMPILGGNTTYATGGLNAAETAFQNNGDTTELFYRDTMKGGKEKNDASLVLTLVEQSSDIVNWLTARGADLTDVGRMGGASENRTHRPSGGDKVGPNIIDALSKKAEEVGVDIRTLTSAVEITTNNNKIDGIVVEENGSRYKIDAKAVILATGGFGNSPEKFETLDPALKGFGTTNHPGATGDALDLIKDLGVATVDMTEIQTHPTVVPVRNTMITEAVRGNGAILVSRKGKRFVNELSTRDVVSEATLQQKGKTAFLIFDQGVRESLKAIEGYAKMGLLTEASSVEELAKKVDLSPKDLEASIKKYNGFASAGKDKDFARQNMKRPLIKAPFYAVEVGPAVHHTMGGIKIDNKAQVYNKSGEVVEGLFAAGEVTGGVHGANRLGGNALTDITVFGRIAGDSAVEYIK</sequence>
<accession>A0A9W6LMZ3</accession>
<comment type="caution">
    <text evidence="7">The sequence shown here is derived from an EMBL/GenBank/DDBJ whole genome shotgun (WGS) entry which is preliminary data.</text>
</comment>
<dbReference type="PANTHER" id="PTHR43400:SF7">
    <property type="entry name" value="FAD-DEPENDENT OXIDOREDUCTASE 2 FAD BINDING DOMAIN-CONTAINING PROTEIN"/>
    <property type="match status" value="1"/>
</dbReference>
<keyword evidence="8" id="KW-1185">Reference proteome</keyword>
<dbReference type="GO" id="GO:0016627">
    <property type="term" value="F:oxidoreductase activity, acting on the CH-CH group of donors"/>
    <property type="evidence" value="ECO:0007669"/>
    <property type="project" value="UniProtKB-ARBA"/>
</dbReference>
<dbReference type="PANTHER" id="PTHR43400">
    <property type="entry name" value="FUMARATE REDUCTASE"/>
    <property type="match status" value="1"/>
</dbReference>
<dbReference type="SMART" id="SM00900">
    <property type="entry name" value="FMN_bind"/>
    <property type="match status" value="1"/>
</dbReference>
<feature type="domain" description="FMN-binding" evidence="6">
    <location>
        <begin position="29"/>
        <end position="103"/>
    </location>
</feature>
<dbReference type="Gene3D" id="3.50.50.60">
    <property type="entry name" value="FAD/NAD(P)-binding domain"/>
    <property type="match status" value="1"/>
</dbReference>
<dbReference type="SUPFAM" id="SSF51905">
    <property type="entry name" value="FAD/NAD(P)-binding domain"/>
    <property type="match status" value="1"/>
</dbReference>
<evidence type="ECO:0000256" key="2">
    <source>
        <dbReference type="ARBA" id="ARBA00022630"/>
    </source>
</evidence>
<feature type="signal peptide" evidence="5">
    <location>
        <begin position="1"/>
        <end position="20"/>
    </location>
</feature>
<dbReference type="PRINTS" id="PR00368">
    <property type="entry name" value="FADPNR"/>
</dbReference>
<evidence type="ECO:0000256" key="3">
    <source>
        <dbReference type="ARBA" id="ARBA00022827"/>
    </source>
</evidence>
<proteinExistence type="inferred from homology"/>
<dbReference type="EC" id="1.3.99.33" evidence="5"/>
<gene>
    <name evidence="7" type="ORF">PM10SUCC1_18580</name>
</gene>
<keyword evidence="2 5" id="KW-0285">Flavoprotein</keyword>
<dbReference type="RefSeq" id="WP_281835432.1">
    <property type="nucleotide sequence ID" value="NZ_BSDY01000007.1"/>
</dbReference>
<dbReference type="InterPro" id="IPR010960">
    <property type="entry name" value="Flavocytochrome_c"/>
</dbReference>
<protein>
    <recommendedName>
        <fullName evidence="5">Urocanate reductase</fullName>
        <ecNumber evidence="5">1.3.99.33</ecNumber>
    </recommendedName>
</protein>
<evidence type="ECO:0000259" key="6">
    <source>
        <dbReference type="SMART" id="SM00900"/>
    </source>
</evidence>
<evidence type="ECO:0000256" key="1">
    <source>
        <dbReference type="ARBA" id="ARBA00008040"/>
    </source>
</evidence>
<dbReference type="SUPFAM" id="SSF56425">
    <property type="entry name" value="Succinate dehydrogenase/fumarate reductase flavoprotein, catalytic domain"/>
    <property type="match status" value="1"/>
</dbReference>
<feature type="chain" id="PRO_5041013109" description="Urocanate reductase" evidence="5">
    <location>
        <begin position="21"/>
        <end position="561"/>
    </location>
</feature>
<evidence type="ECO:0000256" key="4">
    <source>
        <dbReference type="ARBA" id="ARBA00023002"/>
    </source>
</evidence>
<dbReference type="InterPro" id="IPR027477">
    <property type="entry name" value="Succ_DH/fumarate_Rdtase_cat_sf"/>
</dbReference>
<dbReference type="GO" id="GO:0010181">
    <property type="term" value="F:FMN binding"/>
    <property type="evidence" value="ECO:0007669"/>
    <property type="project" value="InterPro"/>
</dbReference>
<dbReference type="InterPro" id="IPR050315">
    <property type="entry name" value="FAD-oxidoreductase_2"/>
</dbReference>
<dbReference type="GO" id="GO:0016020">
    <property type="term" value="C:membrane"/>
    <property type="evidence" value="ECO:0007669"/>
    <property type="project" value="InterPro"/>
</dbReference>
<comment type="cofactor">
    <cofactor evidence="5">
        <name>FMN</name>
        <dbReference type="ChEBI" id="CHEBI:58210"/>
    </cofactor>
    <text evidence="5">Binds 1 or 2 FMN covalently per subunit.</text>
</comment>
<evidence type="ECO:0000313" key="8">
    <source>
        <dbReference type="Proteomes" id="UP001144471"/>
    </source>
</evidence>
<evidence type="ECO:0000256" key="5">
    <source>
        <dbReference type="RuleBase" id="RU366062"/>
    </source>
</evidence>
<dbReference type="InterPro" id="IPR007329">
    <property type="entry name" value="FMN-bd"/>
</dbReference>
<dbReference type="EMBL" id="BSDY01000007">
    <property type="protein sequence ID" value="GLI56344.1"/>
    <property type="molecule type" value="Genomic_DNA"/>
</dbReference>
<dbReference type="Gene3D" id="3.90.1010.20">
    <property type="match status" value="1"/>
</dbReference>